<keyword evidence="3" id="KW-1185">Reference proteome</keyword>
<evidence type="ECO:0000313" key="2">
    <source>
        <dbReference type="EMBL" id="KAJ7022962.1"/>
    </source>
</evidence>
<evidence type="ECO:0000256" key="1">
    <source>
        <dbReference type="SAM" id="MobiDB-lite"/>
    </source>
</evidence>
<feature type="region of interest" description="Disordered" evidence="1">
    <location>
        <begin position="112"/>
        <end position="133"/>
    </location>
</feature>
<protein>
    <submittedName>
        <fullName evidence="2">Uncharacterized protein</fullName>
    </submittedName>
</protein>
<dbReference type="Proteomes" id="UP001218188">
    <property type="component" value="Unassembled WGS sequence"/>
</dbReference>
<evidence type="ECO:0000313" key="3">
    <source>
        <dbReference type="Proteomes" id="UP001218188"/>
    </source>
</evidence>
<proteinExistence type="predicted"/>
<name>A0AAD6SCE3_9AGAR</name>
<comment type="caution">
    <text evidence="2">The sequence shown here is derived from an EMBL/GenBank/DDBJ whole genome shotgun (WGS) entry which is preliminary data.</text>
</comment>
<accession>A0AAD6SCE3</accession>
<gene>
    <name evidence="2" type="ORF">C8F04DRAFT_1272027</name>
</gene>
<reference evidence="2" key="1">
    <citation type="submission" date="2023-03" db="EMBL/GenBank/DDBJ databases">
        <title>Massive genome expansion in bonnet fungi (Mycena s.s.) driven by repeated elements and novel gene families across ecological guilds.</title>
        <authorList>
            <consortium name="Lawrence Berkeley National Laboratory"/>
            <person name="Harder C.B."/>
            <person name="Miyauchi S."/>
            <person name="Viragh M."/>
            <person name="Kuo A."/>
            <person name="Thoen E."/>
            <person name="Andreopoulos B."/>
            <person name="Lu D."/>
            <person name="Skrede I."/>
            <person name="Drula E."/>
            <person name="Henrissat B."/>
            <person name="Morin E."/>
            <person name="Kohler A."/>
            <person name="Barry K."/>
            <person name="LaButti K."/>
            <person name="Morin E."/>
            <person name="Salamov A."/>
            <person name="Lipzen A."/>
            <person name="Mereny Z."/>
            <person name="Hegedus B."/>
            <person name="Baldrian P."/>
            <person name="Stursova M."/>
            <person name="Weitz H."/>
            <person name="Taylor A."/>
            <person name="Grigoriev I.V."/>
            <person name="Nagy L.G."/>
            <person name="Martin F."/>
            <person name="Kauserud H."/>
        </authorList>
    </citation>
    <scope>NUCLEOTIDE SEQUENCE</scope>
    <source>
        <strain evidence="2">CBHHK200</strain>
    </source>
</reference>
<dbReference type="AlphaFoldDB" id="A0AAD6SCE3"/>
<dbReference type="EMBL" id="JARJCM010000199">
    <property type="protein sequence ID" value="KAJ7022962.1"/>
    <property type="molecule type" value="Genomic_DNA"/>
</dbReference>
<organism evidence="2 3">
    <name type="scientific">Mycena alexandri</name>
    <dbReference type="NCBI Taxonomy" id="1745969"/>
    <lineage>
        <taxon>Eukaryota</taxon>
        <taxon>Fungi</taxon>
        <taxon>Dikarya</taxon>
        <taxon>Basidiomycota</taxon>
        <taxon>Agaricomycotina</taxon>
        <taxon>Agaricomycetes</taxon>
        <taxon>Agaricomycetidae</taxon>
        <taxon>Agaricales</taxon>
        <taxon>Marasmiineae</taxon>
        <taxon>Mycenaceae</taxon>
        <taxon>Mycena</taxon>
    </lineage>
</organism>
<sequence>MARYGLLKEVRRAPSFRLRSDGAESGVNGAIRPSSDLGPPTRDDHYFCFIAAEDAGAGYWGSVNKKLAKIRDKHTGATTQSRFIKQKILDPDLQLYGHVTLPTLAAAAVAPVAGPSESRVSTRRAASTASSEG</sequence>